<dbReference type="GO" id="GO:0016787">
    <property type="term" value="F:hydrolase activity"/>
    <property type="evidence" value="ECO:0007669"/>
    <property type="project" value="UniProtKB-KW"/>
</dbReference>
<proteinExistence type="predicted"/>
<protein>
    <submittedName>
        <fullName evidence="1">Alpha/beta hydrolase</fullName>
    </submittedName>
</protein>
<reference evidence="1 2" key="1">
    <citation type="submission" date="2020-04" db="EMBL/GenBank/DDBJ databases">
        <title>Sphingobium sp. AR-3-1 isolated from Arctic soil.</title>
        <authorList>
            <person name="Dahal R.H."/>
            <person name="Chaudhary D.K."/>
        </authorList>
    </citation>
    <scope>NUCLEOTIDE SEQUENCE [LARGE SCALE GENOMIC DNA]</scope>
    <source>
        <strain evidence="1 2">AR-3-1</strain>
    </source>
</reference>
<gene>
    <name evidence="1" type="ORF">HHL08_09005</name>
</gene>
<keyword evidence="1" id="KW-0378">Hydrolase</keyword>
<dbReference type="EMBL" id="JABBFV010000005">
    <property type="protein sequence ID" value="NML10287.1"/>
    <property type="molecule type" value="Genomic_DNA"/>
</dbReference>
<dbReference type="Gene3D" id="3.40.50.1820">
    <property type="entry name" value="alpha/beta hydrolase"/>
    <property type="match status" value="1"/>
</dbReference>
<organism evidence="1 2">
    <name type="scientific">Sphingobium psychrophilum</name>
    <dbReference type="NCBI Taxonomy" id="2728834"/>
    <lineage>
        <taxon>Bacteria</taxon>
        <taxon>Pseudomonadati</taxon>
        <taxon>Pseudomonadota</taxon>
        <taxon>Alphaproteobacteria</taxon>
        <taxon>Sphingomonadales</taxon>
        <taxon>Sphingomonadaceae</taxon>
        <taxon>Sphingobium</taxon>
    </lineage>
</organism>
<dbReference type="SUPFAM" id="SSF53474">
    <property type="entry name" value="alpha/beta-Hydrolases"/>
    <property type="match status" value="1"/>
</dbReference>
<dbReference type="RefSeq" id="WP_048576343.1">
    <property type="nucleotide sequence ID" value="NZ_JABBFV010000005.1"/>
</dbReference>
<name>A0A7X9WUS5_9SPHN</name>
<dbReference type="Proteomes" id="UP000519023">
    <property type="component" value="Unassembled WGS sequence"/>
</dbReference>
<dbReference type="InterPro" id="IPR029058">
    <property type="entry name" value="AB_hydrolase_fold"/>
</dbReference>
<evidence type="ECO:0000313" key="1">
    <source>
        <dbReference type="EMBL" id="NML10287.1"/>
    </source>
</evidence>
<dbReference type="AlphaFoldDB" id="A0A7X9WUS5"/>
<keyword evidence="2" id="KW-1185">Reference proteome</keyword>
<sequence length="217" mass="22573">MIALAAHDPVPVTVQPDGLKGLLGVPVAAKGIVIFAHGSGSGRLSPRNTHVAQGLRDAGLGTLLIDLLTPAEEQDRVNVFDIPLLASRLKAATGWVRLLPGMAALPVGYFGASTGAGAALLAASGPDARIAAIVSRGGRPDLAGSAALAHVRAPTLLIVGSRDLPVIELNRIAQRHLHAENELLIVPGATHLFEEPGTLDAVIDHAARWFRQHFQEA</sequence>
<comment type="caution">
    <text evidence="1">The sequence shown here is derived from an EMBL/GenBank/DDBJ whole genome shotgun (WGS) entry which is preliminary data.</text>
</comment>
<accession>A0A7X9WUS5</accession>
<evidence type="ECO:0000313" key="2">
    <source>
        <dbReference type="Proteomes" id="UP000519023"/>
    </source>
</evidence>